<comment type="caution">
    <text evidence="2">The sequence shown here is derived from an EMBL/GenBank/DDBJ whole genome shotgun (WGS) entry which is preliminary data.</text>
</comment>
<keyword evidence="1" id="KW-0812">Transmembrane</keyword>
<keyword evidence="1" id="KW-0472">Membrane</keyword>
<organism evidence="2 3">
    <name type="scientific">Leishmania tarentolae</name>
    <name type="common">Sauroleishmania tarentolae</name>
    <dbReference type="NCBI Taxonomy" id="5689"/>
    <lineage>
        <taxon>Eukaryota</taxon>
        <taxon>Discoba</taxon>
        <taxon>Euglenozoa</taxon>
        <taxon>Kinetoplastea</taxon>
        <taxon>Metakinetoplastina</taxon>
        <taxon>Trypanosomatida</taxon>
        <taxon>Trypanosomatidae</taxon>
        <taxon>Leishmaniinae</taxon>
        <taxon>Leishmania</taxon>
        <taxon>lizard Leishmania</taxon>
    </lineage>
</organism>
<dbReference type="AlphaFoldDB" id="A0A640KMR7"/>
<name>A0A640KMR7_LEITA</name>
<reference evidence="2" key="1">
    <citation type="submission" date="2019-11" db="EMBL/GenBank/DDBJ databases">
        <title>Leishmania tarentolae CDS.</title>
        <authorList>
            <person name="Goto Y."/>
            <person name="Yamagishi J."/>
        </authorList>
    </citation>
    <scope>NUCLEOTIDE SEQUENCE [LARGE SCALE GENOMIC DNA]</scope>
    <source>
        <strain evidence="2">Parrot Tar II</strain>
    </source>
</reference>
<evidence type="ECO:0000313" key="2">
    <source>
        <dbReference type="EMBL" id="GET88967.1"/>
    </source>
</evidence>
<dbReference type="OrthoDB" id="266442at2759"/>
<feature type="transmembrane region" description="Helical" evidence="1">
    <location>
        <begin position="151"/>
        <end position="172"/>
    </location>
</feature>
<keyword evidence="1" id="KW-1133">Transmembrane helix</keyword>
<dbReference type="PANTHER" id="PTHR33297">
    <property type="entry name" value="AMASTIN-LIKE SURFACE PROTEIN-LIKE PROTEIN-RELATED"/>
    <property type="match status" value="1"/>
</dbReference>
<dbReference type="PANTHER" id="PTHR33297:SF4">
    <property type="entry name" value="AMASTIN"/>
    <property type="match status" value="1"/>
</dbReference>
<dbReference type="InterPro" id="IPR009944">
    <property type="entry name" value="Amastin"/>
</dbReference>
<dbReference type="EMBL" id="BLBS01000031">
    <property type="protein sequence ID" value="GET88967.1"/>
    <property type="molecule type" value="Genomic_DNA"/>
</dbReference>
<evidence type="ECO:0000313" key="3">
    <source>
        <dbReference type="Proteomes" id="UP000419144"/>
    </source>
</evidence>
<evidence type="ECO:0000256" key="1">
    <source>
        <dbReference type="SAM" id="Phobius"/>
    </source>
</evidence>
<dbReference type="Pfam" id="PF07344">
    <property type="entry name" value="Amastin"/>
    <property type="match status" value="1"/>
</dbReference>
<gene>
    <name evidence="2" type="ORF">LtaPh_2413700</name>
</gene>
<proteinExistence type="predicted"/>
<dbReference type="Proteomes" id="UP000419144">
    <property type="component" value="Unassembled WGS sequence"/>
</dbReference>
<feature type="transmembrane region" description="Helical" evidence="1">
    <location>
        <begin position="7"/>
        <end position="30"/>
    </location>
</feature>
<feature type="transmembrane region" description="Helical" evidence="1">
    <location>
        <begin position="107"/>
        <end position="131"/>
    </location>
</feature>
<keyword evidence="3" id="KW-1185">Reference proteome</keyword>
<sequence>MGCCSRFIGSLIFTIIQLCVLLSVIISTPISQIDSKASKLCYTFWGMKSDCSKTTYSLKGKLAFGNCAQRRDSMNGGAAFAIISIFTTLVALLFGLLMVIRNPCAVFFPLLFTCISVFTILISWACVAGALNIKMCGIKWSLFALEYGAGFGLMVVAFCLQIINVLLLMFIFRCC</sequence>
<feature type="transmembrane region" description="Helical" evidence="1">
    <location>
        <begin position="78"/>
        <end position="100"/>
    </location>
</feature>
<protein>
    <submittedName>
        <fullName evidence="2">Amastin-like surface protein-like protein</fullName>
    </submittedName>
</protein>
<dbReference type="VEuPathDB" id="TriTrypDB:LtaPh_2413700"/>
<accession>A0A640KMR7</accession>